<dbReference type="Proteomes" id="UP001595711">
    <property type="component" value="Unassembled WGS sequence"/>
</dbReference>
<dbReference type="RefSeq" id="WP_379720369.1">
    <property type="nucleotide sequence ID" value="NZ_JBHRYJ010000001.1"/>
</dbReference>
<proteinExistence type="inferred from homology"/>
<keyword evidence="3" id="KW-1003">Cell membrane</keyword>
<feature type="transmembrane region" description="Helical" evidence="9">
    <location>
        <begin position="99"/>
        <end position="120"/>
    </location>
</feature>
<evidence type="ECO:0000256" key="5">
    <source>
        <dbReference type="ARBA" id="ARBA00022692"/>
    </source>
</evidence>
<keyword evidence="7 9" id="KW-0472">Membrane</keyword>
<dbReference type="PANTHER" id="PTHR30574">
    <property type="entry name" value="INNER MEMBRANE PROTEIN YEDE"/>
    <property type="match status" value="1"/>
</dbReference>
<evidence type="ECO:0000256" key="4">
    <source>
        <dbReference type="ARBA" id="ARBA00022519"/>
    </source>
</evidence>
<comment type="caution">
    <text evidence="10">The sequence shown here is derived from an EMBL/GenBank/DDBJ whole genome shotgun (WGS) entry which is preliminary data.</text>
</comment>
<evidence type="ECO:0000256" key="2">
    <source>
        <dbReference type="ARBA" id="ARBA00022448"/>
    </source>
</evidence>
<evidence type="ECO:0000313" key="10">
    <source>
        <dbReference type="EMBL" id="MFC3674078.1"/>
    </source>
</evidence>
<evidence type="ECO:0000256" key="8">
    <source>
        <dbReference type="ARBA" id="ARBA00035655"/>
    </source>
</evidence>
<gene>
    <name evidence="10" type="ORF">ACFOOQ_00895</name>
</gene>
<dbReference type="InterPro" id="IPR007272">
    <property type="entry name" value="Sulf_transp_TsuA/YedE"/>
</dbReference>
<keyword evidence="2" id="KW-0813">Transport</keyword>
<comment type="subcellular location">
    <subcellularLocation>
        <location evidence="1">Cell inner membrane</location>
        <topology evidence="1">Multi-pass membrane protein</topology>
    </subcellularLocation>
</comment>
<feature type="transmembrane region" description="Helical" evidence="9">
    <location>
        <begin position="340"/>
        <end position="360"/>
    </location>
</feature>
<evidence type="ECO:0000313" key="11">
    <source>
        <dbReference type="Proteomes" id="UP001595711"/>
    </source>
</evidence>
<name>A0ABV7VAF6_9PROT</name>
<reference evidence="11" key="1">
    <citation type="journal article" date="2019" name="Int. J. Syst. Evol. Microbiol.">
        <title>The Global Catalogue of Microorganisms (GCM) 10K type strain sequencing project: providing services to taxonomists for standard genome sequencing and annotation.</title>
        <authorList>
            <consortium name="The Broad Institute Genomics Platform"/>
            <consortium name="The Broad Institute Genome Sequencing Center for Infectious Disease"/>
            <person name="Wu L."/>
            <person name="Ma J."/>
        </authorList>
    </citation>
    <scope>NUCLEOTIDE SEQUENCE [LARGE SCALE GENOMIC DNA]</scope>
    <source>
        <strain evidence="11">KCTC 42182</strain>
    </source>
</reference>
<dbReference type="Pfam" id="PF04143">
    <property type="entry name" value="Sulf_transp"/>
    <property type="match status" value="1"/>
</dbReference>
<evidence type="ECO:0000256" key="3">
    <source>
        <dbReference type="ARBA" id="ARBA00022475"/>
    </source>
</evidence>
<keyword evidence="6 9" id="KW-1133">Transmembrane helix</keyword>
<dbReference type="PANTHER" id="PTHR30574:SF1">
    <property type="entry name" value="SULPHUR TRANSPORT DOMAIN-CONTAINING PROTEIN"/>
    <property type="match status" value="1"/>
</dbReference>
<dbReference type="EMBL" id="JBHRYJ010000001">
    <property type="protein sequence ID" value="MFC3674078.1"/>
    <property type="molecule type" value="Genomic_DNA"/>
</dbReference>
<accession>A0ABV7VAF6</accession>
<feature type="transmembrane region" description="Helical" evidence="9">
    <location>
        <begin position="215"/>
        <end position="234"/>
    </location>
</feature>
<protein>
    <submittedName>
        <fullName evidence="10">YeeE/YedE thiosulfate transporter family protein</fullName>
    </submittedName>
</protein>
<feature type="transmembrane region" description="Helical" evidence="9">
    <location>
        <begin position="313"/>
        <end position="334"/>
    </location>
</feature>
<evidence type="ECO:0000256" key="1">
    <source>
        <dbReference type="ARBA" id="ARBA00004429"/>
    </source>
</evidence>
<keyword evidence="4" id="KW-0997">Cell inner membrane</keyword>
<evidence type="ECO:0000256" key="6">
    <source>
        <dbReference type="ARBA" id="ARBA00022989"/>
    </source>
</evidence>
<feature type="transmembrane region" description="Helical" evidence="9">
    <location>
        <begin position="273"/>
        <end position="292"/>
    </location>
</feature>
<feature type="transmembrane region" description="Helical" evidence="9">
    <location>
        <begin position="69"/>
        <end position="87"/>
    </location>
</feature>
<comment type="similarity">
    <text evidence="8">Belongs to the TsuA/YedE (TC 9.B.102) family.</text>
</comment>
<evidence type="ECO:0000256" key="7">
    <source>
        <dbReference type="ARBA" id="ARBA00023136"/>
    </source>
</evidence>
<sequence length="371" mass="37807">MDLSFLTERLIALAGETGAAALGGLAIGMVFGIAAQQSRFCLRAATVEFGRDCLKAGLRPGGIGPRSSVWLLTFGTALFWTQALRVAGLLDLSEARMLAVPGSISGALIGGLMFGCGMVLARGCSGRMLVLAATGNLRSLLSGLVFAVTAQMSLHGLLAPLRATIAGWWTTASYTGGRNIEIAAWLGLGDSAGLALGLLAAITALIFAIRNRVGIRVLVMASGVGFAIPLAWVFTTALSQASFDPVTIEAITFTGPSAELLMAVLEPARRPDFQTGLVPGVFLGAFLAALVTRELKLQGFEGAASMRRYLLGAALMGMGGMLAGGCAIGAGVSGTSVLSLTAWIALAAMWAGAMATDALVDAPAAAIAMPS</sequence>
<keyword evidence="5 9" id="KW-0812">Transmembrane</keyword>
<feature type="transmembrane region" description="Helical" evidence="9">
    <location>
        <begin position="12"/>
        <end position="34"/>
    </location>
</feature>
<evidence type="ECO:0000256" key="9">
    <source>
        <dbReference type="SAM" id="Phobius"/>
    </source>
</evidence>
<keyword evidence="11" id="KW-1185">Reference proteome</keyword>
<feature type="transmembrane region" description="Helical" evidence="9">
    <location>
        <begin position="182"/>
        <end position="208"/>
    </location>
</feature>
<organism evidence="10 11">
    <name type="scientific">Ferrovibrio xuzhouensis</name>
    <dbReference type="NCBI Taxonomy" id="1576914"/>
    <lineage>
        <taxon>Bacteria</taxon>
        <taxon>Pseudomonadati</taxon>
        <taxon>Pseudomonadota</taxon>
        <taxon>Alphaproteobacteria</taxon>
        <taxon>Rhodospirillales</taxon>
        <taxon>Rhodospirillaceae</taxon>
        <taxon>Ferrovibrio</taxon>
    </lineage>
</organism>